<keyword evidence="8 11" id="KW-0472">Membrane</keyword>
<evidence type="ECO:0000256" key="4">
    <source>
        <dbReference type="ARBA" id="ARBA00022692"/>
    </source>
</evidence>
<comment type="subcellular location">
    <subcellularLocation>
        <location evidence="1">Membrane</location>
        <topology evidence="1">Multi-pass membrane protein</topology>
    </subcellularLocation>
</comment>
<dbReference type="PROSITE" id="PS01187">
    <property type="entry name" value="EGF_CA"/>
    <property type="match status" value="1"/>
</dbReference>
<dbReference type="EMBL" id="JARPUR010000002">
    <property type="protein sequence ID" value="KAK4881632.1"/>
    <property type="molecule type" value="Genomic_DNA"/>
</dbReference>
<keyword evidence="3 11" id="KW-0444">Lipid biosynthesis</keyword>
<keyword evidence="4 11" id="KW-0812">Transmembrane</keyword>
<evidence type="ECO:0000256" key="5">
    <source>
        <dbReference type="ARBA" id="ARBA00022857"/>
    </source>
</evidence>
<feature type="transmembrane region" description="Helical" evidence="11">
    <location>
        <begin position="354"/>
        <end position="375"/>
    </location>
</feature>
<evidence type="ECO:0000256" key="2">
    <source>
        <dbReference type="ARBA" id="ARBA00005928"/>
    </source>
</evidence>
<feature type="compositionally biased region" description="Basic and acidic residues" evidence="12">
    <location>
        <begin position="877"/>
        <end position="890"/>
    </location>
</feature>
<keyword evidence="5 11" id="KW-0521">NADP</keyword>
<sequence>MDSKIKQFYSNANVLITGGTGFLGKVIIEKLLRTCDNIGCLYLIIRNKKGNSSGNRLNELFSDVVFNKMKEIVPNYLQKVVLVEGDTSARGLGLSVEDRNLIKDKINVVFHCAASMNMDATLKVAVATNIRGLYELIDICQEINNLKSFLFVSTAFSNCIHHVIEEKFYDAPIQATTLIKFTEDVSENILENIKSRLIGDWPNPYCFSKAIAEDMFYQKGKNLPIGLFRPSIIMPIYKEPFPGWSSNIYGPIGIMIATGLGLLRVFICNPNLKCDMVPVDYCVNSLICTAWEVHEHSKNKNRCESETNALVYNYTSGPDQHITWSDHTGYSLQYKYPLKNPLWATVLLQVYNKYLYYLLWFFLHTIPAYAIDMYLKLSGRKPKMIKTYKKLFKFSKVLSYFTTNEWNFINQNVKQLWYKLNEDDKKLFPFDMTNVDHKQLVSDACTGVKIYVLKETLDNVEDEIKRYRKLLFLHYFTKYVLQGKTIEDDCSNKTTLTKIKLHLDSGREFPEKYHELCVQLDGISTEVAEAMTPVNFYNAYLDASTRATLILENFKDEVVNQPAQQLNTSSTTSNNVLSIVSYIGIVGGATDLKMLEKELLTFQDGYYLDPLNDVALSAGPETLECPSNNVITTRYKCNIKGEWMDCIRKHCCNDYIYIAGRCVHKDQDPCSMNLCEQQCTVYLQRVICTCFDGYKFNPNNQKQGIKPVCVDINECLDKNGDCEQECINEVGTYRCACRESFRLREDNRTCETTNPSSGGSEQAVHRDKCYSSCETVVRLHEKLKDIQEKVTALSTAVRLSSFASGPPGPAGPPGPPGSTGPRGFPGPEGVSTVSQSNIDYTYSMLDAFVPLPGDEATQCKCKRGPHGEPGPPGVRGPKGDPGERGPRGVKGERGNFDFLLLLLADIRHDIVHLQNKVYANGEKPPKFDFELEMEKRRSKHKNKLLTNKLMQGFGSPVTEKILKDVQDSSIKQSYLPEVEHVAEFQAGDSINLSEYIDDLEYDSGSGEMTDEDYF</sequence>
<dbReference type="PANTHER" id="PTHR11011:SF60">
    <property type="entry name" value="FATTY ACYL-COA REDUCTASE-RELATED"/>
    <property type="match status" value="1"/>
</dbReference>
<evidence type="ECO:0000256" key="3">
    <source>
        <dbReference type="ARBA" id="ARBA00022516"/>
    </source>
</evidence>
<comment type="caution">
    <text evidence="15">The sequence shown here is derived from an EMBL/GenBank/DDBJ whole genome shotgun (WGS) entry which is preliminary data.</text>
</comment>
<dbReference type="InterPro" id="IPR013120">
    <property type="entry name" value="FAR_NAD-bd"/>
</dbReference>
<evidence type="ECO:0000256" key="7">
    <source>
        <dbReference type="ARBA" id="ARBA00023098"/>
    </source>
</evidence>
<dbReference type="Gene3D" id="1.20.5.320">
    <property type="entry name" value="6-Phosphogluconate Dehydrogenase, domain 3"/>
    <property type="match status" value="2"/>
</dbReference>
<dbReference type="CDD" id="cd00054">
    <property type="entry name" value="EGF_CA"/>
    <property type="match status" value="1"/>
</dbReference>
<evidence type="ECO:0000256" key="6">
    <source>
        <dbReference type="ARBA" id="ARBA00022989"/>
    </source>
</evidence>
<keyword evidence="7 11" id="KW-0443">Lipid metabolism</keyword>
<evidence type="ECO:0000256" key="10">
    <source>
        <dbReference type="ARBA" id="ARBA00052530"/>
    </source>
</evidence>
<dbReference type="GO" id="GO:0005777">
    <property type="term" value="C:peroxisome"/>
    <property type="evidence" value="ECO:0007669"/>
    <property type="project" value="TreeGrafter"/>
</dbReference>
<dbReference type="InterPro" id="IPR033640">
    <property type="entry name" value="FAR_C"/>
</dbReference>
<dbReference type="GO" id="GO:0035336">
    <property type="term" value="P:long-chain fatty-acyl-CoA metabolic process"/>
    <property type="evidence" value="ECO:0007669"/>
    <property type="project" value="TreeGrafter"/>
</dbReference>
<dbReference type="GO" id="GO:0080019">
    <property type="term" value="F:alcohol-forming very long-chain fatty acyl-CoA reductase activity"/>
    <property type="evidence" value="ECO:0007669"/>
    <property type="project" value="InterPro"/>
</dbReference>
<dbReference type="Proteomes" id="UP001353858">
    <property type="component" value="Unassembled WGS sequence"/>
</dbReference>
<evidence type="ECO:0000256" key="11">
    <source>
        <dbReference type="RuleBase" id="RU363097"/>
    </source>
</evidence>
<comment type="function">
    <text evidence="11">Catalyzes the reduction of fatty acyl-CoA to fatty alcohols.</text>
</comment>
<evidence type="ECO:0000256" key="12">
    <source>
        <dbReference type="SAM" id="MobiDB-lite"/>
    </source>
</evidence>
<name>A0AAN7Q0J7_9COLE</name>
<evidence type="ECO:0000256" key="8">
    <source>
        <dbReference type="ARBA" id="ARBA00023136"/>
    </source>
</evidence>
<comment type="similarity">
    <text evidence="2 11">Belongs to the fatty acyl-CoA reductase family.</text>
</comment>
<organism evidence="15 16">
    <name type="scientific">Aquatica leii</name>
    <dbReference type="NCBI Taxonomy" id="1421715"/>
    <lineage>
        <taxon>Eukaryota</taxon>
        <taxon>Metazoa</taxon>
        <taxon>Ecdysozoa</taxon>
        <taxon>Arthropoda</taxon>
        <taxon>Hexapoda</taxon>
        <taxon>Insecta</taxon>
        <taxon>Pterygota</taxon>
        <taxon>Neoptera</taxon>
        <taxon>Endopterygota</taxon>
        <taxon>Coleoptera</taxon>
        <taxon>Polyphaga</taxon>
        <taxon>Elateriformia</taxon>
        <taxon>Elateroidea</taxon>
        <taxon>Lampyridae</taxon>
        <taxon>Luciolinae</taxon>
        <taxon>Aquatica</taxon>
    </lineage>
</organism>
<keyword evidence="11" id="KW-0560">Oxidoreductase</keyword>
<dbReference type="InterPro" id="IPR000742">
    <property type="entry name" value="EGF"/>
</dbReference>
<keyword evidence="9" id="KW-1015">Disulfide bond</keyword>
<dbReference type="SUPFAM" id="SSF57196">
    <property type="entry name" value="EGF/Laminin"/>
    <property type="match status" value="2"/>
</dbReference>
<dbReference type="SMART" id="SM00179">
    <property type="entry name" value="EGF_CA"/>
    <property type="match status" value="1"/>
</dbReference>
<dbReference type="SUPFAM" id="SSF51735">
    <property type="entry name" value="NAD(P)-binding Rossmann-fold domains"/>
    <property type="match status" value="1"/>
</dbReference>
<dbReference type="Pfam" id="PF03015">
    <property type="entry name" value="Sterile"/>
    <property type="match status" value="1"/>
</dbReference>
<evidence type="ECO:0000259" key="14">
    <source>
        <dbReference type="SMART" id="SM00181"/>
    </source>
</evidence>
<comment type="catalytic activity">
    <reaction evidence="10 11">
        <text>a long-chain fatty acyl-CoA + 2 NADPH + 2 H(+) = a long-chain primary fatty alcohol + 2 NADP(+) + CoA</text>
        <dbReference type="Rhea" id="RHEA:52716"/>
        <dbReference type="ChEBI" id="CHEBI:15378"/>
        <dbReference type="ChEBI" id="CHEBI:57287"/>
        <dbReference type="ChEBI" id="CHEBI:57783"/>
        <dbReference type="ChEBI" id="CHEBI:58349"/>
        <dbReference type="ChEBI" id="CHEBI:77396"/>
        <dbReference type="ChEBI" id="CHEBI:83139"/>
        <dbReference type="EC" id="1.2.1.84"/>
    </reaction>
</comment>
<dbReference type="SMART" id="SM00181">
    <property type="entry name" value="EGF"/>
    <property type="match status" value="2"/>
</dbReference>
<feature type="domain" description="EGF-like" evidence="14">
    <location>
        <begin position="714"/>
        <end position="751"/>
    </location>
</feature>
<keyword evidence="6 11" id="KW-1133">Transmembrane helix</keyword>
<feature type="domain" description="EGF-like" evidence="14">
    <location>
        <begin position="669"/>
        <end position="710"/>
    </location>
</feature>
<dbReference type="Pfam" id="PF14670">
    <property type="entry name" value="FXa_inhibition"/>
    <property type="match status" value="1"/>
</dbReference>
<dbReference type="InterPro" id="IPR001881">
    <property type="entry name" value="EGF-like_Ca-bd_dom"/>
</dbReference>
<feature type="region of interest" description="Disordered" evidence="12">
    <location>
        <begin position="859"/>
        <end position="890"/>
    </location>
</feature>
<accession>A0AAN7Q0J7</accession>
<gene>
    <name evidence="15" type="ORF">RN001_004951</name>
</gene>
<evidence type="ECO:0000256" key="1">
    <source>
        <dbReference type="ARBA" id="ARBA00004141"/>
    </source>
</evidence>
<dbReference type="GO" id="GO:0102965">
    <property type="term" value="F:alcohol-forming long-chain fatty acyl-CoA reductase activity"/>
    <property type="evidence" value="ECO:0007669"/>
    <property type="project" value="UniProtKB-EC"/>
</dbReference>
<evidence type="ECO:0000259" key="13">
    <source>
        <dbReference type="SMART" id="SM00179"/>
    </source>
</evidence>
<keyword evidence="16" id="KW-1185">Reference proteome</keyword>
<dbReference type="InterPro" id="IPR036291">
    <property type="entry name" value="NAD(P)-bd_dom_sf"/>
</dbReference>
<dbReference type="EC" id="1.2.1.84" evidence="11"/>
<evidence type="ECO:0000313" key="15">
    <source>
        <dbReference type="EMBL" id="KAK4881632.1"/>
    </source>
</evidence>
<dbReference type="GO" id="GO:0016020">
    <property type="term" value="C:membrane"/>
    <property type="evidence" value="ECO:0007669"/>
    <property type="project" value="UniProtKB-SubCell"/>
</dbReference>
<feature type="domain" description="EGF-like calcium-binding" evidence="13">
    <location>
        <begin position="711"/>
        <end position="751"/>
    </location>
</feature>
<dbReference type="CDD" id="cd05236">
    <property type="entry name" value="FAR-N_SDR_e"/>
    <property type="match status" value="1"/>
</dbReference>
<dbReference type="CDD" id="cd09071">
    <property type="entry name" value="FAR_C"/>
    <property type="match status" value="1"/>
</dbReference>
<feature type="compositionally biased region" description="Pro residues" evidence="12">
    <location>
        <begin position="806"/>
        <end position="818"/>
    </location>
</feature>
<evidence type="ECO:0000313" key="16">
    <source>
        <dbReference type="Proteomes" id="UP001353858"/>
    </source>
</evidence>
<dbReference type="AlphaFoldDB" id="A0AAN7Q0J7"/>
<feature type="region of interest" description="Disordered" evidence="12">
    <location>
        <begin position="801"/>
        <end position="833"/>
    </location>
</feature>
<dbReference type="InterPro" id="IPR026055">
    <property type="entry name" value="FAR"/>
</dbReference>
<dbReference type="InterPro" id="IPR018097">
    <property type="entry name" value="EGF_Ca-bd_CS"/>
</dbReference>
<evidence type="ECO:0000256" key="9">
    <source>
        <dbReference type="ARBA" id="ARBA00023157"/>
    </source>
</evidence>
<dbReference type="Gene3D" id="3.40.50.720">
    <property type="entry name" value="NAD(P)-binding Rossmann-like Domain"/>
    <property type="match status" value="1"/>
</dbReference>
<reference evidence="16" key="1">
    <citation type="submission" date="2023-01" db="EMBL/GenBank/DDBJ databases">
        <title>Key to firefly adult light organ development and bioluminescence: homeobox transcription factors regulate luciferase expression and transportation to peroxisome.</title>
        <authorList>
            <person name="Fu X."/>
        </authorList>
    </citation>
    <scope>NUCLEOTIDE SEQUENCE [LARGE SCALE GENOMIC DNA]</scope>
</reference>
<dbReference type="PANTHER" id="PTHR11011">
    <property type="entry name" value="MALE STERILITY PROTEIN 2-RELATED"/>
    <property type="match status" value="1"/>
</dbReference>
<feature type="transmembrane region" description="Helical" evidence="11">
    <location>
        <begin position="248"/>
        <end position="267"/>
    </location>
</feature>
<dbReference type="Pfam" id="PF07993">
    <property type="entry name" value="NAD_binding_4"/>
    <property type="match status" value="1"/>
</dbReference>
<proteinExistence type="inferred from homology"/>
<dbReference type="Gene3D" id="2.10.25.10">
    <property type="entry name" value="Laminin"/>
    <property type="match status" value="2"/>
</dbReference>
<dbReference type="GO" id="GO:0005509">
    <property type="term" value="F:calcium ion binding"/>
    <property type="evidence" value="ECO:0007669"/>
    <property type="project" value="InterPro"/>
</dbReference>
<protein>
    <recommendedName>
        <fullName evidence="11">Fatty acyl-CoA reductase</fullName>
        <ecNumber evidence="11">1.2.1.84</ecNumber>
    </recommendedName>
</protein>
<dbReference type="FunFam" id="3.40.50.720:FF:000143">
    <property type="entry name" value="Fatty acyl-CoA reductase"/>
    <property type="match status" value="1"/>
</dbReference>